<reference evidence="1 2" key="1">
    <citation type="submission" date="2017-06" db="EMBL/GenBank/DDBJ databases">
        <title>Genome sequencing of cyanobaciteial culture collection at National Institute for Environmental Studies (NIES).</title>
        <authorList>
            <person name="Hirose Y."/>
            <person name="Shimura Y."/>
            <person name="Fujisawa T."/>
            <person name="Nakamura Y."/>
            <person name="Kawachi M."/>
        </authorList>
    </citation>
    <scope>NUCLEOTIDE SEQUENCE [LARGE SCALE GENOMIC DNA]</scope>
    <source>
        <strain evidence="1 2">NIES-4072</strain>
    </source>
</reference>
<dbReference type="Proteomes" id="UP000245124">
    <property type="component" value="Unassembled WGS sequence"/>
</dbReference>
<name>A0A2R5FWQ3_NOSCO</name>
<evidence type="ECO:0000313" key="1">
    <source>
        <dbReference type="EMBL" id="GBG22715.1"/>
    </source>
</evidence>
<accession>A0A2R5FWQ3</accession>
<evidence type="ECO:0000313" key="2">
    <source>
        <dbReference type="Proteomes" id="UP000245124"/>
    </source>
</evidence>
<gene>
    <name evidence="1" type="ORF">NIES4072_64270</name>
</gene>
<keyword evidence="2" id="KW-1185">Reference proteome</keyword>
<sequence>MKNSKQSIVEKFKKKDRICNICQLEKELSEDHVPPQACPPAKNTVISKLFYQMIGDRSFRPRMSQKGVSYKTICSDCNNKLGNRYDWALGDFSQKIESFIGSSVILPDSFEVECYPNAIMRSVLGHLLAAKTQTDEVVVDTIIRPCILDPSLPIPDEIHIFYWVYPYETISILRDFAMPAVRGNLQTSGFFNMIKFYPIAFLITHQLPSYEKLLSLDKFNQLPSGDKANLQIDLRPIKRSTWPEECLGEENFLLVGRAANDSVYAVPKLNKIKNRS</sequence>
<dbReference type="RefSeq" id="WP_109012788.1">
    <property type="nucleotide sequence ID" value="NZ_BDUD01000002.1"/>
</dbReference>
<dbReference type="AlphaFoldDB" id="A0A2R5FWQ3"/>
<protein>
    <recommendedName>
        <fullName evidence="3">HNH endonuclease 5 domain-containing protein</fullName>
    </recommendedName>
</protein>
<proteinExistence type="predicted"/>
<dbReference type="OrthoDB" id="9182441at2"/>
<organism evidence="1 2">
    <name type="scientific">Nostoc commune NIES-4072</name>
    <dbReference type="NCBI Taxonomy" id="2005467"/>
    <lineage>
        <taxon>Bacteria</taxon>
        <taxon>Bacillati</taxon>
        <taxon>Cyanobacteriota</taxon>
        <taxon>Cyanophyceae</taxon>
        <taxon>Nostocales</taxon>
        <taxon>Nostocaceae</taxon>
        <taxon>Nostoc</taxon>
    </lineage>
</organism>
<dbReference type="EMBL" id="BDUD01000002">
    <property type="protein sequence ID" value="GBG22715.1"/>
    <property type="molecule type" value="Genomic_DNA"/>
</dbReference>
<comment type="caution">
    <text evidence="1">The sequence shown here is derived from an EMBL/GenBank/DDBJ whole genome shotgun (WGS) entry which is preliminary data.</text>
</comment>
<evidence type="ECO:0008006" key="3">
    <source>
        <dbReference type="Google" id="ProtNLM"/>
    </source>
</evidence>